<dbReference type="FunFam" id="1.10.510.10:FF:000956">
    <property type="entry name" value="CAMK family protein kinase"/>
    <property type="match status" value="1"/>
</dbReference>
<reference evidence="10" key="1">
    <citation type="submission" date="2016-10" db="EMBL/GenBank/DDBJ databases">
        <authorList>
            <person name="Benchimol M."/>
            <person name="Almeida L.G."/>
            <person name="Vasconcelos A.T."/>
            <person name="Perreira-Neves A."/>
            <person name="Rosa I.A."/>
            <person name="Tasca T."/>
            <person name="Bogo M.R."/>
            <person name="de Souza W."/>
        </authorList>
    </citation>
    <scope>NUCLEOTIDE SEQUENCE [LARGE SCALE GENOMIC DNA]</scope>
    <source>
        <strain evidence="10">K</strain>
    </source>
</reference>
<keyword evidence="1 7" id="KW-0723">Serine/threonine-protein kinase</keyword>
<dbReference type="SMART" id="SM00220">
    <property type="entry name" value="S_TKc"/>
    <property type="match status" value="1"/>
</dbReference>
<dbReference type="VEuPathDB" id="TrichDB:TRFO_41482"/>
<comment type="caution">
    <text evidence="10">The sequence shown here is derived from an EMBL/GenBank/DDBJ whole genome shotgun (WGS) entry which is preliminary data.</text>
</comment>
<evidence type="ECO:0000313" key="11">
    <source>
        <dbReference type="Proteomes" id="UP000179807"/>
    </source>
</evidence>
<keyword evidence="11" id="KW-1185">Reference proteome</keyword>
<gene>
    <name evidence="10" type="ORF">TRFO_41482</name>
</gene>
<evidence type="ECO:0000256" key="6">
    <source>
        <dbReference type="PROSITE-ProRule" id="PRU10141"/>
    </source>
</evidence>
<evidence type="ECO:0000259" key="9">
    <source>
        <dbReference type="PROSITE" id="PS50011"/>
    </source>
</evidence>
<dbReference type="PROSITE" id="PS00108">
    <property type="entry name" value="PROTEIN_KINASE_ST"/>
    <property type="match status" value="1"/>
</dbReference>
<dbReference type="GO" id="GO:0004674">
    <property type="term" value="F:protein serine/threonine kinase activity"/>
    <property type="evidence" value="ECO:0007669"/>
    <property type="project" value="UniProtKB-KW"/>
</dbReference>
<evidence type="ECO:0000256" key="1">
    <source>
        <dbReference type="ARBA" id="ARBA00022527"/>
    </source>
</evidence>
<keyword evidence="5 6" id="KW-0067">ATP-binding</keyword>
<dbReference type="GeneID" id="94848501"/>
<comment type="similarity">
    <text evidence="7">Belongs to the protein kinase superfamily.</text>
</comment>
<dbReference type="PANTHER" id="PTHR24346">
    <property type="entry name" value="MAP/MICROTUBULE AFFINITY-REGULATING KINASE"/>
    <property type="match status" value="1"/>
</dbReference>
<evidence type="ECO:0000313" key="10">
    <source>
        <dbReference type="EMBL" id="OHT16885.1"/>
    </source>
</evidence>
<sequence>MNDTFASPTPPFVCPYTINDYTLVQILGSGAFSVVYKAKKNSTSNFFAMKIIPKKMLIDEKDQKHLQRELDTMVLLKHENIVQLYEFFVDLENFYLVIDYCNGGSLLDVLMTKQKIKETQVATIFKQIVNAVDFCHQHDVAHRDLKPPNILVTVFPNIKLADFGLCGFIVNDGKLNTFCGSPSYTAPECLKMTKYDGKKSDIWSLGVILYELATYEHPWVTGNVPKMIEQIQKARYTIPNTVSPACADLIKQILKVNPNERISTENILNHPWLNLATVRRRSESGSSLPPLNRISVPAIANCHEREKEPKDHGIASPFILLNYVSPKTSNTPIPSVTRSRSSQFHNRTRQSFPGGMKSIVKSNNFNATGILPRKPFGLPIPKRVD</sequence>
<dbReference type="InterPro" id="IPR000719">
    <property type="entry name" value="Prot_kinase_dom"/>
</dbReference>
<name>A0A1J4L4N2_9EUKA</name>
<dbReference type="PROSITE" id="PS50011">
    <property type="entry name" value="PROTEIN_KINASE_DOM"/>
    <property type="match status" value="1"/>
</dbReference>
<feature type="region of interest" description="Disordered" evidence="8">
    <location>
        <begin position="332"/>
        <end position="357"/>
    </location>
</feature>
<feature type="binding site" evidence="6">
    <location>
        <position position="55"/>
    </location>
    <ligand>
        <name>ATP</name>
        <dbReference type="ChEBI" id="CHEBI:30616"/>
    </ligand>
</feature>
<keyword evidence="4 10" id="KW-0418">Kinase</keyword>
<proteinExistence type="inferred from homology"/>
<dbReference type="InterPro" id="IPR008271">
    <property type="entry name" value="Ser/Thr_kinase_AS"/>
</dbReference>
<dbReference type="PROSITE" id="PS00107">
    <property type="entry name" value="PROTEIN_KINASE_ATP"/>
    <property type="match status" value="1"/>
</dbReference>
<dbReference type="SUPFAM" id="SSF56112">
    <property type="entry name" value="Protein kinase-like (PK-like)"/>
    <property type="match status" value="1"/>
</dbReference>
<evidence type="ECO:0000256" key="3">
    <source>
        <dbReference type="ARBA" id="ARBA00022741"/>
    </source>
</evidence>
<dbReference type="EMBL" id="MLAK01000061">
    <property type="protein sequence ID" value="OHT16885.1"/>
    <property type="molecule type" value="Genomic_DNA"/>
</dbReference>
<dbReference type="GO" id="GO:0005737">
    <property type="term" value="C:cytoplasm"/>
    <property type="evidence" value="ECO:0007669"/>
    <property type="project" value="TreeGrafter"/>
</dbReference>
<dbReference type="Proteomes" id="UP000179807">
    <property type="component" value="Unassembled WGS sequence"/>
</dbReference>
<keyword evidence="3 6" id="KW-0547">Nucleotide-binding</keyword>
<feature type="compositionally biased region" description="Polar residues" evidence="8">
    <location>
        <begin position="332"/>
        <end position="351"/>
    </location>
</feature>
<dbReference type="FunFam" id="3.30.200.20:FF:000042">
    <property type="entry name" value="Aurora kinase A"/>
    <property type="match status" value="1"/>
</dbReference>
<dbReference type="PANTHER" id="PTHR24346:SF82">
    <property type="entry name" value="KP78A-RELATED"/>
    <property type="match status" value="1"/>
</dbReference>
<evidence type="ECO:0000256" key="7">
    <source>
        <dbReference type="RuleBase" id="RU000304"/>
    </source>
</evidence>
<accession>A0A1J4L4N2</accession>
<dbReference type="GO" id="GO:0035556">
    <property type="term" value="P:intracellular signal transduction"/>
    <property type="evidence" value="ECO:0007669"/>
    <property type="project" value="TreeGrafter"/>
</dbReference>
<dbReference type="GO" id="GO:0005524">
    <property type="term" value="F:ATP binding"/>
    <property type="evidence" value="ECO:0007669"/>
    <property type="project" value="UniProtKB-UniRule"/>
</dbReference>
<dbReference type="Pfam" id="PF00069">
    <property type="entry name" value="Pkinase"/>
    <property type="match status" value="1"/>
</dbReference>
<keyword evidence="2" id="KW-0808">Transferase</keyword>
<evidence type="ECO:0000256" key="8">
    <source>
        <dbReference type="SAM" id="MobiDB-lite"/>
    </source>
</evidence>
<protein>
    <submittedName>
        <fullName evidence="10">CAMK family protein kinase</fullName>
    </submittedName>
</protein>
<dbReference type="RefSeq" id="XP_068370021.1">
    <property type="nucleotide sequence ID" value="XM_068513797.1"/>
</dbReference>
<dbReference type="CDD" id="cd14003">
    <property type="entry name" value="STKc_AMPK-like"/>
    <property type="match status" value="1"/>
</dbReference>
<dbReference type="AlphaFoldDB" id="A0A1J4L4N2"/>
<dbReference type="OrthoDB" id="40902at2759"/>
<dbReference type="Gene3D" id="1.10.510.10">
    <property type="entry name" value="Transferase(Phosphotransferase) domain 1"/>
    <property type="match status" value="1"/>
</dbReference>
<organism evidence="10 11">
    <name type="scientific">Tritrichomonas foetus</name>
    <dbReference type="NCBI Taxonomy" id="1144522"/>
    <lineage>
        <taxon>Eukaryota</taxon>
        <taxon>Metamonada</taxon>
        <taxon>Parabasalia</taxon>
        <taxon>Tritrichomonadida</taxon>
        <taxon>Tritrichomonadidae</taxon>
        <taxon>Tritrichomonas</taxon>
    </lineage>
</organism>
<evidence type="ECO:0000256" key="5">
    <source>
        <dbReference type="ARBA" id="ARBA00022840"/>
    </source>
</evidence>
<dbReference type="InterPro" id="IPR017441">
    <property type="entry name" value="Protein_kinase_ATP_BS"/>
</dbReference>
<evidence type="ECO:0000256" key="2">
    <source>
        <dbReference type="ARBA" id="ARBA00022679"/>
    </source>
</evidence>
<dbReference type="InterPro" id="IPR011009">
    <property type="entry name" value="Kinase-like_dom_sf"/>
</dbReference>
<feature type="domain" description="Protein kinase" evidence="9">
    <location>
        <begin position="21"/>
        <end position="273"/>
    </location>
</feature>
<evidence type="ECO:0000256" key="4">
    <source>
        <dbReference type="ARBA" id="ARBA00022777"/>
    </source>
</evidence>